<gene>
    <name evidence="7" type="primary">mltG</name>
    <name evidence="8" type="ORF">WH95_12380</name>
</gene>
<feature type="site" description="Important for catalytic activity" evidence="7">
    <location>
        <position position="212"/>
    </location>
</feature>
<dbReference type="GO" id="GO:0008932">
    <property type="term" value="F:lytic endotransglycosylase activity"/>
    <property type="evidence" value="ECO:0007669"/>
    <property type="project" value="UniProtKB-UniRule"/>
</dbReference>
<keyword evidence="6 7" id="KW-0961">Cell wall biogenesis/degradation</keyword>
<evidence type="ECO:0000313" key="9">
    <source>
        <dbReference type="Proteomes" id="UP000034491"/>
    </source>
</evidence>
<evidence type="ECO:0000256" key="6">
    <source>
        <dbReference type="ARBA" id="ARBA00023316"/>
    </source>
</evidence>
<dbReference type="FunFam" id="3.30.160.60:FF:000242">
    <property type="entry name" value="Endolytic murein transglycosylase"/>
    <property type="match status" value="1"/>
</dbReference>
<comment type="subcellular location">
    <subcellularLocation>
        <location evidence="7">Cell inner membrane</location>
        <topology evidence="7">Single-pass membrane protein</topology>
    </subcellularLocation>
</comment>
<comment type="caution">
    <text evidence="8">The sequence shown here is derived from an EMBL/GenBank/DDBJ whole genome shotgun (WGS) entry which is preliminary data.</text>
</comment>
<comment type="similarity">
    <text evidence="7">Belongs to the transglycosylase MltG family.</text>
</comment>
<dbReference type="PANTHER" id="PTHR30518">
    <property type="entry name" value="ENDOLYTIC MUREIN TRANSGLYCOSYLASE"/>
    <property type="match status" value="1"/>
</dbReference>
<dbReference type="CDD" id="cd08010">
    <property type="entry name" value="MltG_like"/>
    <property type="match status" value="1"/>
</dbReference>
<dbReference type="OrthoDB" id="9814591at2"/>
<dbReference type="Proteomes" id="UP000034491">
    <property type="component" value="Unassembled WGS sequence"/>
</dbReference>
<keyword evidence="5 7" id="KW-0456">Lyase</keyword>
<evidence type="ECO:0000256" key="1">
    <source>
        <dbReference type="ARBA" id="ARBA00022475"/>
    </source>
</evidence>
<dbReference type="Gene3D" id="3.30.1490.480">
    <property type="entry name" value="Endolytic murein transglycosylase"/>
    <property type="match status" value="1"/>
</dbReference>
<comment type="catalytic activity">
    <reaction evidence="7">
        <text>a peptidoglycan chain = a peptidoglycan chain with N-acetyl-1,6-anhydromuramyl-[peptide] at the reducing end + a peptidoglycan chain with N-acetylglucosamine at the non-reducing end.</text>
        <dbReference type="EC" id="4.2.2.29"/>
    </reaction>
</comment>
<keyword evidence="3 7" id="KW-1133">Transmembrane helix</keyword>
<dbReference type="EMBL" id="LANI01000018">
    <property type="protein sequence ID" value="KKJ76596.1"/>
    <property type="molecule type" value="Genomic_DNA"/>
</dbReference>
<dbReference type="HAMAP" id="MF_02065">
    <property type="entry name" value="MltG"/>
    <property type="match status" value="1"/>
</dbReference>
<evidence type="ECO:0000313" key="8">
    <source>
        <dbReference type="EMBL" id="KKJ76596.1"/>
    </source>
</evidence>
<evidence type="ECO:0000256" key="4">
    <source>
        <dbReference type="ARBA" id="ARBA00023136"/>
    </source>
</evidence>
<keyword evidence="4 7" id="KW-0472">Membrane</keyword>
<dbReference type="InterPro" id="IPR003770">
    <property type="entry name" value="MLTG-like"/>
</dbReference>
<organism evidence="8 9">
    <name type="scientific">Kiloniella litopenaei</name>
    <dbReference type="NCBI Taxonomy" id="1549748"/>
    <lineage>
        <taxon>Bacteria</taxon>
        <taxon>Pseudomonadati</taxon>
        <taxon>Pseudomonadota</taxon>
        <taxon>Alphaproteobacteria</taxon>
        <taxon>Rhodospirillales</taxon>
        <taxon>Kiloniellaceae</taxon>
        <taxon>Kiloniella</taxon>
    </lineage>
</organism>
<keyword evidence="1 7" id="KW-1003">Cell membrane</keyword>
<dbReference type="EC" id="4.2.2.29" evidence="7"/>
<dbReference type="GO" id="GO:0005886">
    <property type="term" value="C:plasma membrane"/>
    <property type="evidence" value="ECO:0007669"/>
    <property type="project" value="UniProtKB-SubCell"/>
</dbReference>
<dbReference type="Pfam" id="PF02618">
    <property type="entry name" value="YceG"/>
    <property type="match status" value="1"/>
</dbReference>
<feature type="transmembrane region" description="Helical" evidence="7">
    <location>
        <begin position="12"/>
        <end position="35"/>
    </location>
</feature>
<dbReference type="AlphaFoldDB" id="A0A0M2R4K0"/>
<accession>A0A0M2R4K0</accession>
<dbReference type="GO" id="GO:0009252">
    <property type="term" value="P:peptidoglycan biosynthetic process"/>
    <property type="evidence" value="ECO:0007669"/>
    <property type="project" value="UniProtKB-UniRule"/>
</dbReference>
<dbReference type="GO" id="GO:0071555">
    <property type="term" value="P:cell wall organization"/>
    <property type="evidence" value="ECO:0007669"/>
    <property type="project" value="UniProtKB-KW"/>
</dbReference>
<proteinExistence type="inferred from homology"/>
<keyword evidence="9" id="KW-1185">Reference proteome</keyword>
<evidence type="ECO:0000256" key="2">
    <source>
        <dbReference type="ARBA" id="ARBA00022692"/>
    </source>
</evidence>
<dbReference type="PANTHER" id="PTHR30518:SF2">
    <property type="entry name" value="ENDOLYTIC MUREIN TRANSGLYCOSYLASE"/>
    <property type="match status" value="1"/>
</dbReference>
<keyword evidence="7" id="KW-0997">Cell inner membrane</keyword>
<dbReference type="STRING" id="1549748.WH95_12380"/>
<evidence type="ECO:0000256" key="3">
    <source>
        <dbReference type="ARBA" id="ARBA00022989"/>
    </source>
</evidence>
<dbReference type="Gene3D" id="3.30.160.60">
    <property type="entry name" value="Classic Zinc Finger"/>
    <property type="match status" value="1"/>
</dbReference>
<evidence type="ECO:0000256" key="7">
    <source>
        <dbReference type="HAMAP-Rule" id="MF_02065"/>
    </source>
</evidence>
<dbReference type="PATRIC" id="fig|1549748.8.peg.655"/>
<sequence length="333" mass="37127">MSEEQKVSTRPSFLKWASLVFALGILCFSIVLYMGRQEFLAPGPLKKDLTIVIPKGSGLEKISNILKDEGVIREPIIFQLGARYTKKARNLKAGEFLMPAAVSMKDAIEILENGKTVSYSITIPEGKTSFEIVEILRNHPDLEGEITDIPEEGSLLPETYSFVRGDSRQSILDRMKQALERHLDKLWNNRQEGLPLKTKEEALVLASIVEKETGIASERPLVAGVFINRLNLKMRLQSDPTVTYGITLGAKPLGRSLTRKDLKTATPYNTYTIDRLPPGPIANVGLSALEAVTQPAKTKYLYFVADGTGGHAFARNLKEHNKNVRHWRSVNKK</sequence>
<evidence type="ECO:0000256" key="5">
    <source>
        <dbReference type="ARBA" id="ARBA00023239"/>
    </source>
</evidence>
<comment type="function">
    <text evidence="7">Functions as a peptidoglycan terminase that cleaves nascent peptidoglycan strands endolytically to terminate their elongation.</text>
</comment>
<dbReference type="NCBIfam" id="TIGR00247">
    <property type="entry name" value="endolytic transglycosylase MltG"/>
    <property type="match status" value="1"/>
</dbReference>
<protein>
    <recommendedName>
        <fullName evidence="7">Endolytic murein transglycosylase</fullName>
        <ecNumber evidence="7">4.2.2.29</ecNumber>
    </recommendedName>
    <alternativeName>
        <fullName evidence="7">Peptidoglycan lytic transglycosylase</fullName>
    </alternativeName>
    <alternativeName>
        <fullName evidence="7">Peptidoglycan polymerization terminase</fullName>
    </alternativeName>
</protein>
<keyword evidence="2 7" id="KW-0812">Transmembrane</keyword>
<reference evidence="8 9" key="1">
    <citation type="submission" date="2015-03" db="EMBL/GenBank/DDBJ databases">
        <title>Genome sequence of Kiloniella sp. P1-1, isolated from the gut microflora of Pacific white shrimp, Penaeus vannamei.</title>
        <authorList>
            <person name="Shao Z."/>
            <person name="Wang L."/>
            <person name="Li X."/>
        </authorList>
    </citation>
    <scope>NUCLEOTIDE SEQUENCE [LARGE SCALE GENOMIC DNA]</scope>
    <source>
        <strain evidence="8 9">P1-1</strain>
    </source>
</reference>
<name>A0A0M2R4K0_9PROT</name>